<reference evidence="1" key="1">
    <citation type="submission" date="2022-05" db="EMBL/GenBank/DDBJ databases">
        <title>Chromosome-level genome of Chaenocephalus aceratus.</title>
        <authorList>
            <person name="Park H."/>
        </authorList>
    </citation>
    <scope>NUCLEOTIDE SEQUENCE</scope>
    <source>
        <strain evidence="1">KU_202001</strain>
    </source>
</reference>
<dbReference type="Proteomes" id="UP001057452">
    <property type="component" value="Chromosome 9"/>
</dbReference>
<evidence type="ECO:0000313" key="1">
    <source>
        <dbReference type="EMBL" id="KAI4820108.1"/>
    </source>
</evidence>
<evidence type="ECO:0000313" key="2">
    <source>
        <dbReference type="Proteomes" id="UP001057452"/>
    </source>
</evidence>
<dbReference type="EMBL" id="CM043793">
    <property type="protein sequence ID" value="KAI4820108.1"/>
    <property type="molecule type" value="Genomic_DNA"/>
</dbReference>
<feature type="non-terminal residue" evidence="1">
    <location>
        <position position="64"/>
    </location>
</feature>
<keyword evidence="2" id="KW-1185">Reference proteome</keyword>
<comment type="caution">
    <text evidence="1">The sequence shown here is derived from an EMBL/GenBank/DDBJ whole genome shotgun (WGS) entry which is preliminary data.</text>
</comment>
<name>A0ACB9X0Y0_CHAAC</name>
<sequence>VKSSSVLKSAERPPGFVFVQEQVEGVRRVPLCCCLPAPTAVVRCRERRVRSVLPDNCCQACTAS</sequence>
<protein>
    <submittedName>
        <fullName evidence="1">Uncharacterized protein</fullName>
    </submittedName>
</protein>
<accession>A0ACB9X0Y0</accession>
<gene>
    <name evidence="1" type="ORF">KUCAC02_028100</name>
</gene>
<proteinExistence type="predicted"/>
<feature type="non-terminal residue" evidence="1">
    <location>
        <position position="1"/>
    </location>
</feature>
<organism evidence="1 2">
    <name type="scientific">Chaenocephalus aceratus</name>
    <name type="common">Blackfin icefish</name>
    <name type="synonym">Chaenichthys aceratus</name>
    <dbReference type="NCBI Taxonomy" id="36190"/>
    <lineage>
        <taxon>Eukaryota</taxon>
        <taxon>Metazoa</taxon>
        <taxon>Chordata</taxon>
        <taxon>Craniata</taxon>
        <taxon>Vertebrata</taxon>
        <taxon>Euteleostomi</taxon>
        <taxon>Actinopterygii</taxon>
        <taxon>Neopterygii</taxon>
        <taxon>Teleostei</taxon>
        <taxon>Neoteleostei</taxon>
        <taxon>Acanthomorphata</taxon>
        <taxon>Eupercaria</taxon>
        <taxon>Perciformes</taxon>
        <taxon>Notothenioidei</taxon>
        <taxon>Channichthyidae</taxon>
        <taxon>Chaenocephalus</taxon>
    </lineage>
</organism>